<dbReference type="PANTHER" id="PTHR35841:SF1">
    <property type="entry name" value="PHOSPHONATES-BINDING PERIPLASMIC PROTEIN"/>
    <property type="match status" value="1"/>
</dbReference>
<protein>
    <recommendedName>
        <fullName evidence="2">Phosphate ABC transporter substrate-binding protein</fullName>
    </recommendedName>
</protein>
<feature type="non-terminal residue" evidence="1">
    <location>
        <position position="1"/>
    </location>
</feature>
<evidence type="ECO:0000313" key="1">
    <source>
        <dbReference type="EMBL" id="SVC58601.1"/>
    </source>
</evidence>
<organism evidence="1">
    <name type="scientific">marine metagenome</name>
    <dbReference type="NCBI Taxonomy" id="408172"/>
    <lineage>
        <taxon>unclassified sequences</taxon>
        <taxon>metagenomes</taxon>
        <taxon>ecological metagenomes</taxon>
    </lineage>
</organism>
<dbReference type="Pfam" id="PF12974">
    <property type="entry name" value="Phosphonate-bd"/>
    <property type="match status" value="1"/>
</dbReference>
<dbReference type="Gene3D" id="3.40.190.10">
    <property type="entry name" value="Periplasmic binding protein-like II"/>
    <property type="match status" value="1"/>
</dbReference>
<name>A0A382NG89_9ZZZZ</name>
<reference evidence="1" key="1">
    <citation type="submission" date="2018-05" db="EMBL/GenBank/DDBJ databases">
        <authorList>
            <person name="Lanie J.A."/>
            <person name="Ng W.-L."/>
            <person name="Kazmierczak K.M."/>
            <person name="Andrzejewski T.M."/>
            <person name="Davidsen T.M."/>
            <person name="Wayne K.J."/>
            <person name="Tettelin H."/>
            <person name="Glass J.I."/>
            <person name="Rusch D."/>
            <person name="Podicherti R."/>
            <person name="Tsui H.-C.T."/>
            <person name="Winkler M.E."/>
        </authorList>
    </citation>
    <scope>NUCLEOTIDE SEQUENCE</scope>
</reference>
<dbReference type="EMBL" id="UINC01099373">
    <property type="protein sequence ID" value="SVC58601.1"/>
    <property type="molecule type" value="Genomic_DNA"/>
</dbReference>
<gene>
    <name evidence="1" type="ORF">METZ01_LOCUS311455</name>
</gene>
<dbReference type="AlphaFoldDB" id="A0A382NG89"/>
<proteinExistence type="predicted"/>
<dbReference type="PANTHER" id="PTHR35841">
    <property type="entry name" value="PHOSPHONATES-BINDING PERIPLASMIC PROTEIN"/>
    <property type="match status" value="1"/>
</dbReference>
<evidence type="ECO:0008006" key="2">
    <source>
        <dbReference type="Google" id="ProtNLM"/>
    </source>
</evidence>
<accession>A0A382NG89</accession>
<sequence length="279" mass="29580">RAGNAAIADRQAPVSPYVAGLPMYDWPEVRDEIDALWTAIAARLCDAGIEAPQSLSRPDRLEDLWTVPDLLLGQACGLDVVDGLRGRVEVLGSLDYGIGGCEPGDYRSVLICRADDDGDDLAAFRGGRVACNGRRSWSGHGALVSAVAPLAEDGRFFGGYVETGTHRESIRRVADRGADIAAIDAVVWPLALDHEPAVDEVRILAWTDPTPAPPLVVGWAHAHLAGVINEAVSGAVASLGPDVRRPLDLYGYRIRPGADYEVIAERLAAAEAAGYPTVA</sequence>
<dbReference type="SUPFAM" id="SSF53850">
    <property type="entry name" value="Periplasmic binding protein-like II"/>
    <property type="match status" value="1"/>
</dbReference>